<evidence type="ECO:0008006" key="4">
    <source>
        <dbReference type="Google" id="ProtNLM"/>
    </source>
</evidence>
<name>A0A835GZ34_9MAGN</name>
<dbReference type="SUPFAM" id="SSF52266">
    <property type="entry name" value="SGNH hydrolase"/>
    <property type="match status" value="1"/>
</dbReference>
<dbReference type="InterPro" id="IPR036514">
    <property type="entry name" value="SGNH_hydro_sf"/>
</dbReference>
<comment type="similarity">
    <text evidence="1">Belongs to the 'GDSL' lipolytic enzyme family.</text>
</comment>
<comment type="caution">
    <text evidence="2">The sequence shown here is derived from an EMBL/GenBank/DDBJ whole genome shotgun (WGS) entry which is preliminary data.</text>
</comment>
<organism evidence="2 3">
    <name type="scientific">Coptis chinensis</name>
    <dbReference type="NCBI Taxonomy" id="261450"/>
    <lineage>
        <taxon>Eukaryota</taxon>
        <taxon>Viridiplantae</taxon>
        <taxon>Streptophyta</taxon>
        <taxon>Embryophyta</taxon>
        <taxon>Tracheophyta</taxon>
        <taxon>Spermatophyta</taxon>
        <taxon>Magnoliopsida</taxon>
        <taxon>Ranunculales</taxon>
        <taxon>Ranunculaceae</taxon>
        <taxon>Coptidoideae</taxon>
        <taxon>Coptis</taxon>
    </lineage>
</organism>
<keyword evidence="3" id="KW-1185">Reference proteome</keyword>
<dbReference type="Gene3D" id="3.40.50.1110">
    <property type="entry name" value="SGNH hydrolase"/>
    <property type="match status" value="1"/>
</dbReference>
<gene>
    <name evidence="2" type="ORF">IFM89_025584</name>
</gene>
<dbReference type="AlphaFoldDB" id="A0A835GZ34"/>
<accession>A0A835GZ34</accession>
<dbReference type="PANTHER" id="PTHR22835:SF683">
    <property type="entry name" value="OS05G0506800 PROTEIN"/>
    <property type="match status" value="1"/>
</dbReference>
<dbReference type="PANTHER" id="PTHR22835">
    <property type="entry name" value="ZINC FINGER FYVE DOMAIN CONTAINING PROTEIN"/>
    <property type="match status" value="1"/>
</dbReference>
<dbReference type="Proteomes" id="UP000631114">
    <property type="component" value="Unassembled WGS sequence"/>
</dbReference>
<dbReference type="EMBL" id="JADFTS010000009">
    <property type="protein sequence ID" value="KAF9589551.1"/>
    <property type="molecule type" value="Genomic_DNA"/>
</dbReference>
<evidence type="ECO:0000256" key="1">
    <source>
        <dbReference type="ARBA" id="ARBA00008668"/>
    </source>
</evidence>
<protein>
    <recommendedName>
        <fullName evidence="4">GDSL esterase/lipase</fullName>
    </recommendedName>
</protein>
<proteinExistence type="inferred from homology"/>
<reference evidence="2 3" key="1">
    <citation type="submission" date="2020-10" db="EMBL/GenBank/DDBJ databases">
        <title>The Coptis chinensis genome and diversification of protoberbering-type alkaloids.</title>
        <authorList>
            <person name="Wang B."/>
            <person name="Shu S."/>
            <person name="Song C."/>
            <person name="Liu Y."/>
        </authorList>
    </citation>
    <scope>NUCLEOTIDE SEQUENCE [LARGE SCALE GENOMIC DNA]</scope>
    <source>
        <strain evidence="2">HL-2020</strain>
        <tissue evidence="2">Leaf</tissue>
    </source>
</reference>
<evidence type="ECO:0000313" key="2">
    <source>
        <dbReference type="EMBL" id="KAF9589551.1"/>
    </source>
</evidence>
<sequence>MTGCQDLLRNSLFLVGEIGGNDYNYPFFKGRSSQESRTFVPKVIDAVSSAIENELSRLREIYPHANIIYADYYKGALQMSLFPTQLGFTGGALEACCGGGGPYNYNLTIQCGYNGSNVCDDPSTYVNWDGIHLTEAAYRWIATGILDGSFTNPPTVISCIQST</sequence>
<evidence type="ECO:0000313" key="3">
    <source>
        <dbReference type="Proteomes" id="UP000631114"/>
    </source>
</evidence>
<dbReference type="OrthoDB" id="1600564at2759"/>